<dbReference type="WBParaSite" id="ALUE_0000603801-mRNA-1">
    <property type="protein sequence ID" value="ALUE_0000603801-mRNA-1"/>
    <property type="gene ID" value="ALUE_0000603801"/>
</dbReference>
<reference evidence="2" key="1">
    <citation type="submission" date="2017-02" db="UniProtKB">
        <authorList>
            <consortium name="WormBaseParasite"/>
        </authorList>
    </citation>
    <scope>IDENTIFICATION</scope>
</reference>
<organism evidence="1 2">
    <name type="scientific">Ascaris lumbricoides</name>
    <name type="common">Giant roundworm</name>
    <dbReference type="NCBI Taxonomy" id="6252"/>
    <lineage>
        <taxon>Eukaryota</taxon>
        <taxon>Metazoa</taxon>
        <taxon>Ecdysozoa</taxon>
        <taxon>Nematoda</taxon>
        <taxon>Chromadorea</taxon>
        <taxon>Rhabditida</taxon>
        <taxon>Spirurina</taxon>
        <taxon>Ascaridomorpha</taxon>
        <taxon>Ascaridoidea</taxon>
        <taxon>Ascarididae</taxon>
        <taxon>Ascaris</taxon>
    </lineage>
</organism>
<keyword evidence="1" id="KW-1185">Reference proteome</keyword>
<sequence>MTHSSGISVTLTSHIELSSVTDRILLYVFHHHAAHRPTMNACLVDISFSALLDDFTVRTAVESTETILFSSLRGSGSGAGSFIVVLKLSIFTHVRFATSFHAK</sequence>
<evidence type="ECO:0000313" key="1">
    <source>
        <dbReference type="Proteomes" id="UP000036681"/>
    </source>
</evidence>
<protein>
    <submittedName>
        <fullName evidence="2">Uncharacterized protein</fullName>
    </submittedName>
</protein>
<proteinExistence type="predicted"/>
<name>A0A0M3HTP3_ASCLU</name>
<dbReference type="AlphaFoldDB" id="A0A0M3HTP3"/>
<accession>A0A0M3HTP3</accession>
<evidence type="ECO:0000313" key="2">
    <source>
        <dbReference type="WBParaSite" id="ALUE_0000603801-mRNA-1"/>
    </source>
</evidence>
<dbReference type="Proteomes" id="UP000036681">
    <property type="component" value="Unplaced"/>
</dbReference>